<gene>
    <name evidence="3" type="ORF">SAMN05421543_11475</name>
</gene>
<dbReference type="PANTHER" id="PTHR46333:SF2">
    <property type="entry name" value="CYTOKINESIS PROTEIN 3"/>
    <property type="match status" value="1"/>
</dbReference>
<dbReference type="InterPro" id="IPR002931">
    <property type="entry name" value="Transglutaminase-like"/>
</dbReference>
<evidence type="ECO:0000313" key="3">
    <source>
        <dbReference type="EMBL" id="SFU93953.1"/>
    </source>
</evidence>
<sequence>MTLNWVTVGLALVLLGSVWQGFRRGFAIQTGHLVRQGLHVAMIAACLWAGWRLTVWLGAWVKSASLAAWPPVLRELAQAWQRAPNAGSAIAFLLLYGVLAACIQRLLRPLPGLLVQGIPPALGHQRGLGAALGVAAGVARISVYGALLFLALQYFTLPAIGREAAESAPYRWLAERVYNPWVRPFVARELPVLAEGALQPLANNINLFVVPSPGGQAQGVVMVPKDIADLAQRITAGQTTDRGKAKAIYEWEIHHVSYDWQKYDDFVYRGQWDQQSPEQTLQTGKGVCADYALLYANLAHASGLTVKIDEGIGGAAGQSGPHAWNEVWDGQAQRWIPLDTTWGSEQDVWFDAPGFWQSHHLQTAVLIKGDTR</sequence>
<dbReference type="OrthoDB" id="1817605at2"/>
<dbReference type="PANTHER" id="PTHR46333">
    <property type="entry name" value="CYTOKINESIS PROTEIN 3"/>
    <property type="match status" value="1"/>
</dbReference>
<feature type="domain" description="Transglutaminase-like" evidence="2">
    <location>
        <begin position="280"/>
        <end position="342"/>
    </location>
</feature>
<dbReference type="SMART" id="SM00460">
    <property type="entry name" value="TGc"/>
    <property type="match status" value="1"/>
</dbReference>
<proteinExistence type="predicted"/>
<dbReference type="InterPro" id="IPR052557">
    <property type="entry name" value="CAP/Cytokinesis_protein"/>
</dbReference>
<keyword evidence="1" id="KW-0812">Transmembrane</keyword>
<dbReference type="Proteomes" id="UP000183508">
    <property type="component" value="Unassembled WGS sequence"/>
</dbReference>
<evidence type="ECO:0000313" key="4">
    <source>
        <dbReference type="Proteomes" id="UP000183508"/>
    </source>
</evidence>
<dbReference type="AlphaFoldDB" id="A0A1I7K923"/>
<dbReference type="STRING" id="392015.SAMN05421543_11475"/>
<dbReference type="eggNOG" id="COG1305">
    <property type="taxonomic scope" value="Bacteria"/>
</dbReference>
<keyword evidence="1" id="KW-0472">Membrane</keyword>
<dbReference type="InterPro" id="IPR038765">
    <property type="entry name" value="Papain-like_cys_pep_sf"/>
</dbReference>
<evidence type="ECO:0000259" key="2">
    <source>
        <dbReference type="SMART" id="SM00460"/>
    </source>
</evidence>
<feature type="transmembrane region" description="Helical" evidence="1">
    <location>
        <begin position="82"/>
        <end position="107"/>
    </location>
</feature>
<keyword evidence="4" id="KW-1185">Reference proteome</keyword>
<organism evidence="3 4">
    <name type="scientific">Alicyclobacillus macrosporangiidus</name>
    <dbReference type="NCBI Taxonomy" id="392015"/>
    <lineage>
        <taxon>Bacteria</taxon>
        <taxon>Bacillati</taxon>
        <taxon>Bacillota</taxon>
        <taxon>Bacilli</taxon>
        <taxon>Bacillales</taxon>
        <taxon>Alicyclobacillaceae</taxon>
        <taxon>Alicyclobacillus</taxon>
    </lineage>
</organism>
<feature type="transmembrane region" description="Helical" evidence="1">
    <location>
        <begin position="37"/>
        <end position="61"/>
    </location>
</feature>
<accession>A0A1I7K923</accession>
<reference evidence="4" key="1">
    <citation type="submission" date="2016-10" db="EMBL/GenBank/DDBJ databases">
        <authorList>
            <person name="Varghese N."/>
        </authorList>
    </citation>
    <scope>NUCLEOTIDE SEQUENCE [LARGE SCALE GENOMIC DNA]</scope>
    <source>
        <strain evidence="4">DSM 17980</strain>
    </source>
</reference>
<dbReference type="RefSeq" id="WP_074953723.1">
    <property type="nucleotide sequence ID" value="NZ_FPBV01000014.1"/>
</dbReference>
<name>A0A1I7K923_9BACL</name>
<keyword evidence="1" id="KW-1133">Transmembrane helix</keyword>
<evidence type="ECO:0000256" key="1">
    <source>
        <dbReference type="SAM" id="Phobius"/>
    </source>
</evidence>
<dbReference type="SUPFAM" id="SSF54001">
    <property type="entry name" value="Cysteine proteinases"/>
    <property type="match status" value="1"/>
</dbReference>
<protein>
    <submittedName>
        <fullName evidence="3">Transglutaminase-like superfamily protein</fullName>
    </submittedName>
</protein>
<dbReference type="Gene3D" id="3.10.620.30">
    <property type="match status" value="1"/>
</dbReference>
<dbReference type="EMBL" id="FPBV01000014">
    <property type="protein sequence ID" value="SFU93953.1"/>
    <property type="molecule type" value="Genomic_DNA"/>
</dbReference>
<dbReference type="GO" id="GO:0005737">
    <property type="term" value="C:cytoplasm"/>
    <property type="evidence" value="ECO:0007669"/>
    <property type="project" value="TreeGrafter"/>
</dbReference>
<dbReference type="Pfam" id="PF01841">
    <property type="entry name" value="Transglut_core"/>
    <property type="match status" value="1"/>
</dbReference>
<feature type="transmembrane region" description="Helical" evidence="1">
    <location>
        <begin position="127"/>
        <end position="152"/>
    </location>
</feature>